<evidence type="ECO:0000313" key="6">
    <source>
        <dbReference type="EMBL" id="MCA9389779.1"/>
    </source>
</evidence>
<dbReference type="GO" id="GO:0012505">
    <property type="term" value="C:endomembrane system"/>
    <property type="evidence" value="ECO:0007669"/>
    <property type="project" value="UniProtKB-SubCell"/>
</dbReference>
<sequence>MHTHHPVTKEILEAHIKNDHQLNPLSDYLREFVYGGSDGIVTTFAVVAGFAGAQTSMETSLPMAAVLIFGLANLFGDGTSMGLGNFLSARSEKKSIHRQMKLEKDDLKSDPDYEKHETLYLLKTKGFSDEDAAQLTEIIIKNPLYWLEFNMMYELDLPINGGENPILTSLATFVAFIGFGSIPLIPYLLLSSVENTFLLSILFTFFALASLGTLRWKLTGERLIKSIMEVVFIGGVSAVVAYLVGTIFAG</sequence>
<evidence type="ECO:0000256" key="1">
    <source>
        <dbReference type="ARBA" id="ARBA00004127"/>
    </source>
</evidence>
<dbReference type="AlphaFoldDB" id="A0A955LFU8"/>
<proteinExistence type="predicted"/>
<protein>
    <submittedName>
        <fullName evidence="6">VIT1/CCC1 transporter family protein</fullName>
    </submittedName>
</protein>
<evidence type="ECO:0000256" key="3">
    <source>
        <dbReference type="ARBA" id="ARBA00022989"/>
    </source>
</evidence>
<dbReference type="PANTHER" id="PTHR31851">
    <property type="entry name" value="FE(2+)/MN(2+) TRANSPORTER PCL1"/>
    <property type="match status" value="1"/>
</dbReference>
<feature type="transmembrane region" description="Helical" evidence="5">
    <location>
        <begin position="32"/>
        <end position="51"/>
    </location>
</feature>
<gene>
    <name evidence="6" type="ORF">KC571_00055</name>
</gene>
<feature type="transmembrane region" description="Helical" evidence="5">
    <location>
        <begin position="166"/>
        <end position="190"/>
    </location>
</feature>
<comment type="subcellular location">
    <subcellularLocation>
        <location evidence="1">Endomembrane system</location>
        <topology evidence="1">Multi-pass membrane protein</topology>
    </subcellularLocation>
</comment>
<organism evidence="6 7">
    <name type="scientific">candidate division WWE3 bacterium</name>
    <dbReference type="NCBI Taxonomy" id="2053526"/>
    <lineage>
        <taxon>Bacteria</taxon>
        <taxon>Katanobacteria</taxon>
    </lineage>
</organism>
<dbReference type="Pfam" id="PF01988">
    <property type="entry name" value="VIT1"/>
    <property type="match status" value="1"/>
</dbReference>
<keyword evidence="2 5" id="KW-0812">Transmembrane</keyword>
<dbReference type="GO" id="GO:0030026">
    <property type="term" value="P:intracellular manganese ion homeostasis"/>
    <property type="evidence" value="ECO:0007669"/>
    <property type="project" value="InterPro"/>
</dbReference>
<evidence type="ECO:0000256" key="4">
    <source>
        <dbReference type="ARBA" id="ARBA00023136"/>
    </source>
</evidence>
<evidence type="ECO:0000256" key="2">
    <source>
        <dbReference type="ARBA" id="ARBA00022692"/>
    </source>
</evidence>
<dbReference type="Proteomes" id="UP000701698">
    <property type="component" value="Unassembled WGS sequence"/>
</dbReference>
<dbReference type="GO" id="GO:0005384">
    <property type="term" value="F:manganese ion transmembrane transporter activity"/>
    <property type="evidence" value="ECO:0007669"/>
    <property type="project" value="InterPro"/>
</dbReference>
<feature type="transmembrane region" description="Helical" evidence="5">
    <location>
        <begin position="196"/>
        <end position="214"/>
    </location>
</feature>
<reference evidence="6" key="1">
    <citation type="submission" date="2020-04" db="EMBL/GenBank/DDBJ databases">
        <authorList>
            <person name="Zhang T."/>
        </authorList>
    </citation>
    <scope>NUCLEOTIDE SEQUENCE</scope>
    <source>
        <strain evidence="6">HKST-UBA01</strain>
    </source>
</reference>
<reference evidence="6" key="2">
    <citation type="journal article" date="2021" name="Microbiome">
        <title>Successional dynamics and alternative stable states in a saline activated sludge microbial community over 9 years.</title>
        <authorList>
            <person name="Wang Y."/>
            <person name="Ye J."/>
            <person name="Ju F."/>
            <person name="Liu L."/>
            <person name="Boyd J.A."/>
            <person name="Deng Y."/>
            <person name="Parks D.H."/>
            <person name="Jiang X."/>
            <person name="Yin X."/>
            <person name="Woodcroft B.J."/>
            <person name="Tyson G.W."/>
            <person name="Hugenholtz P."/>
            <person name="Polz M.F."/>
            <person name="Zhang T."/>
        </authorList>
    </citation>
    <scope>NUCLEOTIDE SEQUENCE</scope>
    <source>
        <strain evidence="6">HKST-UBA01</strain>
    </source>
</reference>
<name>A0A955LFU8_UNCKA</name>
<comment type="caution">
    <text evidence="6">The sequence shown here is derived from an EMBL/GenBank/DDBJ whole genome shotgun (WGS) entry which is preliminary data.</text>
</comment>
<keyword evidence="3 5" id="KW-1133">Transmembrane helix</keyword>
<accession>A0A955LFU8</accession>
<keyword evidence="4 5" id="KW-0472">Membrane</keyword>
<feature type="transmembrane region" description="Helical" evidence="5">
    <location>
        <begin position="63"/>
        <end position="88"/>
    </location>
</feature>
<evidence type="ECO:0000256" key="5">
    <source>
        <dbReference type="SAM" id="Phobius"/>
    </source>
</evidence>
<feature type="transmembrane region" description="Helical" evidence="5">
    <location>
        <begin position="226"/>
        <end position="249"/>
    </location>
</feature>
<evidence type="ECO:0000313" key="7">
    <source>
        <dbReference type="Proteomes" id="UP000701698"/>
    </source>
</evidence>
<dbReference type="InterPro" id="IPR008217">
    <property type="entry name" value="Ccc1_fam"/>
</dbReference>
<dbReference type="EMBL" id="JAGQKX010000001">
    <property type="protein sequence ID" value="MCA9389779.1"/>
    <property type="molecule type" value="Genomic_DNA"/>
</dbReference>